<dbReference type="PROSITE" id="PS50977">
    <property type="entry name" value="HTH_TETR_2"/>
    <property type="match status" value="1"/>
</dbReference>
<feature type="domain" description="HTH tetR-type" evidence="6">
    <location>
        <begin position="12"/>
        <end position="72"/>
    </location>
</feature>
<keyword evidence="1" id="KW-0678">Repressor</keyword>
<dbReference type="Pfam" id="PF13977">
    <property type="entry name" value="TetR_C_6"/>
    <property type="match status" value="1"/>
</dbReference>
<dbReference type="AlphaFoldDB" id="A0A847UBX5"/>
<gene>
    <name evidence="7" type="ORF">GOC74_08440</name>
</gene>
<dbReference type="InterPro" id="IPR036271">
    <property type="entry name" value="Tet_transcr_reg_TetR-rel_C_sf"/>
</dbReference>
<dbReference type="InterPro" id="IPR039538">
    <property type="entry name" value="BetI_C"/>
</dbReference>
<keyword evidence="4" id="KW-0804">Transcription</keyword>
<dbReference type="GO" id="GO:0000976">
    <property type="term" value="F:transcription cis-regulatory region binding"/>
    <property type="evidence" value="ECO:0007669"/>
    <property type="project" value="TreeGrafter"/>
</dbReference>
<dbReference type="RefSeq" id="WP_170093727.1">
    <property type="nucleotide sequence ID" value="NZ_WOYG01000001.1"/>
</dbReference>
<dbReference type="InterPro" id="IPR050109">
    <property type="entry name" value="HTH-type_TetR-like_transc_reg"/>
</dbReference>
<accession>A0A847UBX5</accession>
<evidence type="ECO:0000313" key="7">
    <source>
        <dbReference type="EMBL" id="NLV09956.1"/>
    </source>
</evidence>
<keyword evidence="2" id="KW-0805">Transcription regulation</keyword>
<evidence type="ECO:0000256" key="3">
    <source>
        <dbReference type="ARBA" id="ARBA00023125"/>
    </source>
</evidence>
<feature type="DNA-binding region" description="H-T-H motif" evidence="5">
    <location>
        <begin position="35"/>
        <end position="54"/>
    </location>
</feature>
<evidence type="ECO:0000256" key="5">
    <source>
        <dbReference type="PROSITE-ProRule" id="PRU00335"/>
    </source>
</evidence>
<evidence type="ECO:0000256" key="4">
    <source>
        <dbReference type="ARBA" id="ARBA00023163"/>
    </source>
</evidence>
<evidence type="ECO:0000256" key="1">
    <source>
        <dbReference type="ARBA" id="ARBA00022491"/>
    </source>
</evidence>
<dbReference type="Pfam" id="PF00440">
    <property type="entry name" value="TetR_N"/>
    <property type="match status" value="1"/>
</dbReference>
<dbReference type="InterPro" id="IPR001647">
    <property type="entry name" value="HTH_TetR"/>
</dbReference>
<dbReference type="EMBL" id="WOYG01000001">
    <property type="protein sequence ID" value="NLV09956.1"/>
    <property type="molecule type" value="Genomic_DNA"/>
</dbReference>
<dbReference type="InterPro" id="IPR009057">
    <property type="entry name" value="Homeodomain-like_sf"/>
</dbReference>
<protein>
    <submittedName>
        <fullName evidence="7">TetR family transcriptional regulator</fullName>
    </submittedName>
</protein>
<reference evidence="7" key="1">
    <citation type="submission" date="2019-12" db="EMBL/GenBank/DDBJ databases">
        <title>Whole-genome sequence of Halomicrobium mukohataei pws1.</title>
        <authorList>
            <person name="Verma D.K."/>
            <person name="Gopal K."/>
            <person name="Prasad E.S."/>
        </authorList>
    </citation>
    <scope>NUCLEOTIDE SEQUENCE</scope>
    <source>
        <strain evidence="7">Pws1</strain>
    </source>
</reference>
<dbReference type="PANTHER" id="PTHR30055">
    <property type="entry name" value="HTH-TYPE TRANSCRIPTIONAL REGULATOR RUTR"/>
    <property type="match status" value="1"/>
</dbReference>
<evidence type="ECO:0000313" key="8">
    <source>
        <dbReference type="Proteomes" id="UP000608662"/>
    </source>
</evidence>
<dbReference type="Proteomes" id="UP000608662">
    <property type="component" value="Unassembled WGS sequence"/>
</dbReference>
<organism evidence="7 8">
    <name type="scientific">Halomicrobium mukohataei</name>
    <dbReference type="NCBI Taxonomy" id="57705"/>
    <lineage>
        <taxon>Archaea</taxon>
        <taxon>Methanobacteriati</taxon>
        <taxon>Methanobacteriota</taxon>
        <taxon>Stenosarchaea group</taxon>
        <taxon>Halobacteria</taxon>
        <taxon>Halobacteriales</taxon>
        <taxon>Haloarculaceae</taxon>
        <taxon>Halomicrobium</taxon>
    </lineage>
</organism>
<dbReference type="PANTHER" id="PTHR30055:SF234">
    <property type="entry name" value="HTH-TYPE TRANSCRIPTIONAL REGULATOR BETI"/>
    <property type="match status" value="1"/>
</dbReference>
<evidence type="ECO:0000256" key="2">
    <source>
        <dbReference type="ARBA" id="ARBA00023015"/>
    </source>
</evidence>
<proteinExistence type="predicted"/>
<keyword evidence="3 5" id="KW-0238">DNA-binding</keyword>
<sequence length="209" mass="23383">MAPETPFPGDPDDSREAIMRATYCALKQYGYAGLSIQRIADEADLSKSTFYHHYDDKHDLLTSFVDFILEEFTRVFSLEAGDDPETNLRTFVRLILDPTTAQKVSEDSPTTTVLGTYVELRAQAVQDETIREKFTEVDRGFEQQIADIVAEGVATGVFRDVDPEQTATFVSTLVAGQTFRQSTRDDDPSEAVLAAFDDYVQESLLRTDA</sequence>
<dbReference type="PRINTS" id="PR00455">
    <property type="entry name" value="HTHTETR"/>
</dbReference>
<name>A0A847UBX5_9EURY</name>
<dbReference type="Gene3D" id="1.10.357.10">
    <property type="entry name" value="Tetracycline Repressor, domain 2"/>
    <property type="match status" value="1"/>
</dbReference>
<dbReference type="SUPFAM" id="SSF48498">
    <property type="entry name" value="Tetracyclin repressor-like, C-terminal domain"/>
    <property type="match status" value="1"/>
</dbReference>
<dbReference type="GeneID" id="94362215"/>
<dbReference type="GO" id="GO:0003700">
    <property type="term" value="F:DNA-binding transcription factor activity"/>
    <property type="evidence" value="ECO:0007669"/>
    <property type="project" value="TreeGrafter"/>
</dbReference>
<dbReference type="OrthoDB" id="135877at2157"/>
<evidence type="ECO:0000259" key="6">
    <source>
        <dbReference type="PROSITE" id="PS50977"/>
    </source>
</evidence>
<dbReference type="SUPFAM" id="SSF46689">
    <property type="entry name" value="Homeodomain-like"/>
    <property type="match status" value="1"/>
</dbReference>
<comment type="caution">
    <text evidence="7">The sequence shown here is derived from an EMBL/GenBank/DDBJ whole genome shotgun (WGS) entry which is preliminary data.</text>
</comment>